<dbReference type="InParanoid" id="Q7UX70"/>
<feature type="region of interest" description="Disordered" evidence="1">
    <location>
        <begin position="83"/>
        <end position="104"/>
    </location>
</feature>
<dbReference type="KEGG" id="rba:RB1520"/>
<name>Q7UX70_RHOBA</name>
<evidence type="ECO:0000313" key="2">
    <source>
        <dbReference type="EMBL" id="CAD72139.1"/>
    </source>
</evidence>
<dbReference type="AlphaFoldDB" id="Q7UX70"/>
<dbReference type="HOGENOM" id="CLU_2247978_0_0_0"/>
<keyword evidence="3" id="KW-1185">Reference proteome</keyword>
<dbReference type="Proteomes" id="UP000001025">
    <property type="component" value="Chromosome"/>
</dbReference>
<protein>
    <submittedName>
        <fullName evidence="2">Uncharacterized protein</fullName>
    </submittedName>
</protein>
<organism evidence="2 3">
    <name type="scientific">Rhodopirellula baltica (strain DSM 10527 / NCIMB 13988 / SH1)</name>
    <dbReference type="NCBI Taxonomy" id="243090"/>
    <lineage>
        <taxon>Bacteria</taxon>
        <taxon>Pseudomonadati</taxon>
        <taxon>Planctomycetota</taxon>
        <taxon>Planctomycetia</taxon>
        <taxon>Pirellulales</taxon>
        <taxon>Pirellulaceae</taxon>
        <taxon>Rhodopirellula</taxon>
    </lineage>
</organism>
<dbReference type="EnsemblBacteria" id="CAD72139">
    <property type="protein sequence ID" value="CAD72139"/>
    <property type="gene ID" value="RB1520"/>
</dbReference>
<proteinExistence type="predicted"/>
<gene>
    <name evidence="2" type="ordered locus">RB1520</name>
</gene>
<evidence type="ECO:0000256" key="1">
    <source>
        <dbReference type="SAM" id="MobiDB-lite"/>
    </source>
</evidence>
<dbReference type="EMBL" id="BX294135">
    <property type="protein sequence ID" value="CAD72139.1"/>
    <property type="molecule type" value="Genomic_DNA"/>
</dbReference>
<accession>Q7UX70</accession>
<dbReference type="STRING" id="243090.RB1520"/>
<sequence length="104" mass="11837">MGVAALFLDIHANLQRVFDVWKEVGGRSSRMGNERTGQKTKILRSIEGDLRHLEHRLSRFEERCAEPFLSCAHFKANGLQTVLSRKGPSARRNDDCVAPRHPVR</sequence>
<evidence type="ECO:0000313" key="3">
    <source>
        <dbReference type="Proteomes" id="UP000001025"/>
    </source>
</evidence>
<reference evidence="2 3" key="1">
    <citation type="journal article" date="2003" name="Proc. Natl. Acad. Sci. U.S.A.">
        <title>Complete genome sequence of the marine planctomycete Pirellula sp. strain 1.</title>
        <authorList>
            <person name="Gloeckner F.O."/>
            <person name="Kube M."/>
            <person name="Bauer M."/>
            <person name="Teeling H."/>
            <person name="Lombardot T."/>
            <person name="Ludwig W."/>
            <person name="Gade D."/>
            <person name="Beck A."/>
            <person name="Borzym K."/>
            <person name="Heitmann K."/>
            <person name="Rabus R."/>
            <person name="Schlesner H."/>
            <person name="Amann R."/>
            <person name="Reinhardt R."/>
        </authorList>
    </citation>
    <scope>NUCLEOTIDE SEQUENCE [LARGE SCALE GENOMIC DNA]</scope>
    <source>
        <strain evidence="3">DSM 10527 / NCIMB 13988 / SH1</strain>
    </source>
</reference>